<dbReference type="Gene3D" id="3.40.50.720">
    <property type="entry name" value="NAD(P)-binding Rossmann-like Domain"/>
    <property type="match status" value="1"/>
</dbReference>
<name>A0A7V8RVU8_9MYCO</name>
<dbReference type="InterPro" id="IPR002347">
    <property type="entry name" value="SDR_fam"/>
</dbReference>
<accession>A0A7V8RVU8</accession>
<proteinExistence type="inferred from homology"/>
<dbReference type="InterPro" id="IPR051687">
    <property type="entry name" value="Peroxisomal_Beta-Oxidation"/>
</dbReference>
<dbReference type="PRINTS" id="PR00080">
    <property type="entry name" value="SDRFAMILY"/>
</dbReference>
<dbReference type="PANTHER" id="PTHR45024">
    <property type="entry name" value="DEHYDROGENASES, SHORT CHAIN"/>
    <property type="match status" value="1"/>
</dbReference>
<dbReference type="OrthoDB" id="9808187at2"/>
<evidence type="ECO:0008006" key="8">
    <source>
        <dbReference type="Google" id="ProtNLM"/>
    </source>
</evidence>
<dbReference type="AlphaFoldDB" id="A0A7V8RVU8"/>
<reference evidence="6 7" key="1">
    <citation type="submission" date="2015-09" db="EMBL/GenBank/DDBJ databases">
        <title>Genome Sequences of Mycobacterium immunogenum Isolates, Recuperated from a Chloraminated Drinking Water Distribution System Simulator Subjected to Episodes of Nitrification.</title>
        <authorList>
            <person name="Gomez-Alvarez V."/>
            <person name="Revetta R.P."/>
        </authorList>
    </citation>
    <scope>NUCLEOTIDE SEQUENCE [LARGE SCALE GENOMIC DNA]</scope>
    <source>
        <strain evidence="4 6">H008</strain>
        <strain evidence="5 7">H076</strain>
    </source>
</reference>
<dbReference type="PRINTS" id="PR00081">
    <property type="entry name" value="GDHRDH"/>
</dbReference>
<dbReference type="GeneID" id="45766691"/>
<comment type="caution">
    <text evidence="4">The sequence shown here is derived from an EMBL/GenBank/DDBJ whole genome shotgun (WGS) entry which is preliminary data.</text>
</comment>
<comment type="similarity">
    <text evidence="1 3">Belongs to the short-chain dehydrogenases/reductases (SDR) family.</text>
</comment>
<dbReference type="PANTHER" id="PTHR45024:SF2">
    <property type="entry name" value="SCP2 DOMAIN-CONTAINING PROTEIN"/>
    <property type="match status" value="1"/>
</dbReference>
<gene>
    <name evidence="4" type="ORF">AN908_19090</name>
    <name evidence="5" type="ORF">AN912_13510</name>
</gene>
<dbReference type="PROSITE" id="PS00061">
    <property type="entry name" value="ADH_SHORT"/>
    <property type="match status" value="1"/>
</dbReference>
<sequence>MLSFAGQVAIVTGSGRGIGRATALALGKRGAKVLVNDYGGGFDTLTPGTNEVAQSVVDEIVAAGGEAVADGTAVGTGESARVIVESAMKSFGRVDILVNNAGGSRPFHNVDEDADENLEGVIRSNLIGSLMLMRRVWPIMRDQNYGRIVNTSSNTVLGQQGMLAYVAAKGGIIGISGSAAIEGGPLGILVNTIFPQAYTRSVDDTAEPGTMDWFKSHTPELVAEGVAFLCSRECNVSGELFRIGGGRFSRYGIYGNKGVADAELTAEFVAERFDQSRDMADAEIVPDAAYDMARFNSALASDWQSELKSDWRK</sequence>
<dbReference type="EMBL" id="LJFS01000014">
    <property type="protein sequence ID" value="KPG33695.1"/>
    <property type="molecule type" value="Genomic_DNA"/>
</dbReference>
<evidence type="ECO:0000256" key="3">
    <source>
        <dbReference type="RuleBase" id="RU000363"/>
    </source>
</evidence>
<evidence type="ECO:0000313" key="6">
    <source>
        <dbReference type="Proteomes" id="UP000037843"/>
    </source>
</evidence>
<dbReference type="KEGG" id="miz:BAB75_22760"/>
<dbReference type="Pfam" id="PF00106">
    <property type="entry name" value="adh_short"/>
    <property type="match status" value="1"/>
</dbReference>
<dbReference type="Proteomes" id="UP000037843">
    <property type="component" value="Unassembled WGS sequence"/>
</dbReference>
<dbReference type="Proteomes" id="UP000037962">
    <property type="component" value="Unassembled WGS sequence"/>
</dbReference>
<evidence type="ECO:0000256" key="1">
    <source>
        <dbReference type="ARBA" id="ARBA00006484"/>
    </source>
</evidence>
<dbReference type="RefSeq" id="WP_043076981.1">
    <property type="nucleotide sequence ID" value="NZ_CP011530.1"/>
</dbReference>
<protein>
    <recommendedName>
        <fullName evidence="8">Short-chain dehydrogenase</fullName>
    </recommendedName>
</protein>
<dbReference type="InterPro" id="IPR020904">
    <property type="entry name" value="Sc_DH/Rdtase_CS"/>
</dbReference>
<keyword evidence="2" id="KW-0560">Oxidoreductase</keyword>
<dbReference type="SUPFAM" id="SSF51735">
    <property type="entry name" value="NAD(P)-binding Rossmann-fold domains"/>
    <property type="match status" value="1"/>
</dbReference>
<evidence type="ECO:0000313" key="5">
    <source>
        <dbReference type="EMBL" id="KPG33695.1"/>
    </source>
</evidence>
<organism evidence="4 6">
    <name type="scientific">Mycobacteroides immunogenum</name>
    <dbReference type="NCBI Taxonomy" id="83262"/>
    <lineage>
        <taxon>Bacteria</taxon>
        <taxon>Bacillati</taxon>
        <taxon>Actinomycetota</taxon>
        <taxon>Actinomycetes</taxon>
        <taxon>Mycobacteriales</taxon>
        <taxon>Mycobacteriaceae</taxon>
        <taxon>Mycobacteroides</taxon>
    </lineage>
</organism>
<dbReference type="GO" id="GO:0016491">
    <property type="term" value="F:oxidoreductase activity"/>
    <property type="evidence" value="ECO:0007669"/>
    <property type="project" value="UniProtKB-KW"/>
</dbReference>
<evidence type="ECO:0000256" key="2">
    <source>
        <dbReference type="ARBA" id="ARBA00023002"/>
    </source>
</evidence>
<dbReference type="InterPro" id="IPR036291">
    <property type="entry name" value="NAD(P)-bd_dom_sf"/>
</dbReference>
<keyword evidence="7" id="KW-1185">Reference proteome</keyword>
<evidence type="ECO:0000313" key="4">
    <source>
        <dbReference type="EMBL" id="KPG07615.1"/>
    </source>
</evidence>
<evidence type="ECO:0000313" key="7">
    <source>
        <dbReference type="Proteomes" id="UP000037962"/>
    </source>
</evidence>
<dbReference type="EMBL" id="LJFO01000011">
    <property type="protein sequence ID" value="KPG07615.1"/>
    <property type="molecule type" value="Genomic_DNA"/>
</dbReference>